<dbReference type="RefSeq" id="YP_010649367.1">
    <property type="nucleotide sequence ID" value="NC_070766.1"/>
</dbReference>
<dbReference type="EMBL" id="MH834594">
    <property type="protein sequence ID" value="AYN56799.1"/>
    <property type="molecule type" value="Genomic_DNA"/>
</dbReference>
<dbReference type="Proteomes" id="UP000268902">
    <property type="component" value="Segment"/>
</dbReference>
<evidence type="ECO:0000313" key="1">
    <source>
        <dbReference type="EMBL" id="AYN56799.1"/>
    </source>
</evidence>
<name>A0A3G2KCT9_9CAUD</name>
<sequence length="40" mass="4514">MAALAIESGIPPSVLEREPSEYLETMCYLAIHRYDETEGK</sequence>
<gene>
    <name evidence="1" type="primary">11</name>
    <name evidence="1" type="ORF">PBI_ADAIA_11</name>
</gene>
<evidence type="ECO:0000313" key="2">
    <source>
        <dbReference type="Proteomes" id="UP000268902"/>
    </source>
</evidence>
<accession>A0A3G2KCT9</accession>
<reference evidence="1 2" key="1">
    <citation type="submission" date="2018-09" db="EMBL/GenBank/DDBJ databases">
        <authorList>
            <person name="Fryberger R.B."/>
            <person name="Stoner T.H."/>
            <person name="Garlena R.A."/>
            <person name="Russell D.A."/>
            <person name="Pope W.H."/>
            <person name="Jacobs-Sera D."/>
            <person name="Hatfull G.F."/>
        </authorList>
    </citation>
    <scope>NUCLEOTIDE SEQUENCE [LARGE SCALE GENOMIC DNA]</scope>
</reference>
<organism evidence="1 2">
    <name type="scientific">Arthrobacter phage Adaia</name>
    <dbReference type="NCBI Taxonomy" id="2419945"/>
    <lineage>
        <taxon>Viruses</taxon>
        <taxon>Duplodnaviria</taxon>
        <taxon>Heunggongvirae</taxon>
        <taxon>Uroviricota</taxon>
        <taxon>Caudoviricetes</taxon>
        <taxon>Adaiavirus</taxon>
        <taxon>Adaiavirus adaia</taxon>
    </lineage>
</organism>
<keyword evidence="2" id="KW-1185">Reference proteome</keyword>
<proteinExistence type="predicted"/>
<dbReference type="KEGG" id="vg:77924934"/>
<dbReference type="GeneID" id="77924934"/>
<protein>
    <submittedName>
        <fullName evidence="1">Tail assembly chaperone</fullName>
    </submittedName>
</protein>